<protein>
    <recommendedName>
        <fullName evidence="2">Myotubularin phosphatase domain-containing protein</fullName>
    </recommendedName>
</protein>
<dbReference type="InterPro" id="IPR030564">
    <property type="entry name" value="Myotubularin"/>
</dbReference>
<dbReference type="SUPFAM" id="SSF52799">
    <property type="entry name" value="(Phosphotyrosine protein) phosphatases II"/>
    <property type="match status" value="2"/>
</dbReference>
<feature type="domain" description="Myotubularin phosphatase" evidence="2">
    <location>
        <begin position="164"/>
        <end position="815"/>
    </location>
</feature>
<feature type="compositionally biased region" description="Low complexity" evidence="1">
    <location>
        <begin position="630"/>
        <end position="657"/>
    </location>
</feature>
<feature type="region of interest" description="Disordered" evidence="1">
    <location>
        <begin position="470"/>
        <end position="529"/>
    </location>
</feature>
<name>A0A058Z2I9_FONAL</name>
<keyword evidence="4" id="KW-1185">Reference proteome</keyword>
<feature type="compositionally biased region" description="Polar residues" evidence="1">
    <location>
        <begin position="846"/>
        <end position="877"/>
    </location>
</feature>
<evidence type="ECO:0000313" key="3">
    <source>
        <dbReference type="EMBL" id="KCV68153.1"/>
    </source>
</evidence>
<organism evidence="3">
    <name type="scientific">Fonticula alba</name>
    <name type="common">Slime mold</name>
    <dbReference type="NCBI Taxonomy" id="691883"/>
    <lineage>
        <taxon>Eukaryota</taxon>
        <taxon>Rotosphaerida</taxon>
        <taxon>Fonticulaceae</taxon>
        <taxon>Fonticula</taxon>
    </lineage>
</organism>
<feature type="region of interest" description="Disordered" evidence="1">
    <location>
        <begin position="629"/>
        <end position="664"/>
    </location>
</feature>
<dbReference type="InterPro" id="IPR010569">
    <property type="entry name" value="Myotubularin-like_Pase_dom"/>
</dbReference>
<dbReference type="PANTHER" id="PTHR10807:SF128">
    <property type="entry name" value="PHOSPHATIDYLINOSITOL-3,5-BISPHOSPHATE 3-PHOSPHATASE"/>
    <property type="match status" value="1"/>
</dbReference>
<dbReference type="RefSeq" id="XP_009497207.1">
    <property type="nucleotide sequence ID" value="XM_009498932.1"/>
</dbReference>
<reference evidence="3" key="1">
    <citation type="submission" date="2013-04" db="EMBL/GenBank/DDBJ databases">
        <title>The Genome Sequence of Fonticula alba ATCC 38817.</title>
        <authorList>
            <consortium name="The Broad Institute Genomics Platform"/>
            <person name="Russ C."/>
            <person name="Cuomo C."/>
            <person name="Burger G."/>
            <person name="Gray M.W."/>
            <person name="Holland P.W.H."/>
            <person name="King N."/>
            <person name="Lang F.B.F."/>
            <person name="Roger A.J."/>
            <person name="Ruiz-Trillo I."/>
            <person name="Brown M."/>
            <person name="Walker B."/>
            <person name="Young S."/>
            <person name="Zeng Q."/>
            <person name="Gargeya S."/>
            <person name="Fitzgerald M."/>
            <person name="Haas B."/>
            <person name="Abouelleil A."/>
            <person name="Allen A.W."/>
            <person name="Alvarado L."/>
            <person name="Arachchi H.M."/>
            <person name="Berlin A.M."/>
            <person name="Chapman S.B."/>
            <person name="Gainer-Dewar J."/>
            <person name="Goldberg J."/>
            <person name="Griggs A."/>
            <person name="Gujja S."/>
            <person name="Hansen M."/>
            <person name="Howarth C."/>
            <person name="Imamovic A."/>
            <person name="Ireland A."/>
            <person name="Larimer J."/>
            <person name="McCowan C."/>
            <person name="Murphy C."/>
            <person name="Pearson M."/>
            <person name="Poon T.W."/>
            <person name="Priest M."/>
            <person name="Roberts A."/>
            <person name="Saif S."/>
            <person name="Shea T."/>
            <person name="Sisk P."/>
            <person name="Sykes S."/>
            <person name="Wortman J."/>
            <person name="Nusbaum C."/>
            <person name="Birren B."/>
        </authorList>
    </citation>
    <scope>NUCLEOTIDE SEQUENCE [LARGE SCALE GENOMIC DNA]</scope>
    <source>
        <strain evidence="3">ATCC 38817</strain>
    </source>
</reference>
<feature type="region of interest" description="Disordered" evidence="1">
    <location>
        <begin position="116"/>
        <end position="161"/>
    </location>
</feature>
<dbReference type="GO" id="GO:0005737">
    <property type="term" value="C:cytoplasm"/>
    <property type="evidence" value="ECO:0007669"/>
    <property type="project" value="TreeGrafter"/>
</dbReference>
<proteinExistence type="predicted"/>
<feature type="compositionally biased region" description="Low complexity" evidence="1">
    <location>
        <begin position="519"/>
        <end position="529"/>
    </location>
</feature>
<feature type="compositionally biased region" description="Polar residues" evidence="1">
    <location>
        <begin position="890"/>
        <end position="903"/>
    </location>
</feature>
<accession>A0A058Z2I9</accession>
<gene>
    <name evidence="3" type="ORF">H696_05072</name>
</gene>
<feature type="compositionally biased region" description="Basic and acidic residues" evidence="1">
    <location>
        <begin position="117"/>
        <end position="126"/>
    </location>
</feature>
<dbReference type="EMBL" id="KB932209">
    <property type="protein sequence ID" value="KCV68153.1"/>
    <property type="molecule type" value="Genomic_DNA"/>
</dbReference>
<dbReference type="PANTHER" id="PTHR10807">
    <property type="entry name" value="MYOTUBULARIN-RELATED"/>
    <property type="match status" value="1"/>
</dbReference>
<evidence type="ECO:0000313" key="4">
    <source>
        <dbReference type="Proteomes" id="UP000030693"/>
    </source>
</evidence>
<dbReference type="OrthoDB" id="271628at2759"/>
<dbReference type="AlphaFoldDB" id="A0A058Z2I9"/>
<evidence type="ECO:0000259" key="2">
    <source>
        <dbReference type="PROSITE" id="PS51339"/>
    </source>
</evidence>
<dbReference type="GeneID" id="20529797"/>
<dbReference type="STRING" id="691883.A0A058Z2I9"/>
<dbReference type="Proteomes" id="UP000030693">
    <property type="component" value="Unassembled WGS sequence"/>
</dbReference>
<dbReference type="InterPro" id="IPR029021">
    <property type="entry name" value="Prot-tyrosine_phosphatase-like"/>
</dbReference>
<feature type="region of interest" description="Disordered" evidence="1">
    <location>
        <begin position="923"/>
        <end position="951"/>
    </location>
</feature>
<dbReference type="Pfam" id="PF06602">
    <property type="entry name" value="Myotub-related"/>
    <property type="match status" value="2"/>
</dbReference>
<dbReference type="PROSITE" id="PS51339">
    <property type="entry name" value="PPASE_MYOTUBULARIN"/>
    <property type="match status" value="1"/>
</dbReference>
<feature type="compositionally biased region" description="Low complexity" evidence="1">
    <location>
        <begin position="470"/>
        <end position="479"/>
    </location>
</feature>
<evidence type="ECO:0000256" key="1">
    <source>
        <dbReference type="SAM" id="MobiDB-lite"/>
    </source>
</evidence>
<feature type="region of interest" description="Disordered" evidence="1">
    <location>
        <begin position="822"/>
        <end position="908"/>
    </location>
</feature>
<sequence length="1088" mass="114799">MTDALGGKRSVLSMWKVLTVRVYTRTLRHVRFDILLPAASLTPGMMRTSATVSGLAVALRHHAFASDREDLFAASFRLPVSSVSGQVPPPGGGPIRMSLSMPNLAVAAAPGGLLELGGRDDSHLHGPEPPSSPDRHRPETDAPPITPQSPFPAIAGGPAQHSDRRDIILPHHFRPVEAALRSRHWRISLVNVSFGVSSSLPSHVVVPAQLGDSELMALINSRPCSRFPVLRWQSSDSGACFLRGGTPSAQAARLLRRRNTPARSFFPGLDQALAMSAGALGASDPQAGTDQAPRISRPACLWVVHLSNQTADADSNDRAPVPDNPNPDTLQEEEILAGTAAWSSSATLAAVKRRRLRLKAPSTRRLRAAHRALVRASVLSDSAQSDSGPIAAQTEWLNHVHTFIRYSHIVASLLMQTRTRQTSAPGSPATGRTLSSGFEGLQNVVNSAMTLAQHLEDARSAAAMAAIEASAAPNEPPAKSIRRPLPPPPPLMTAGLSRSDPALPSAAMPFLSRPPESPTSPSATARATAPGTLRPVDSVWLVDDPSIVGSQAGDRSSIVGALALLIADPFYRASPQGFIDLIVSEWSHMGFPFRTRHALLQPNRVARVGAAAMSANLVSGLLGWRRRSGGRSPAGTAGAQGSPAAGSGVAADGASPANSRTRLSVSGTLPPSLAAAASAISDTSASYPAFDGENESPAFVLFLDAVYQLMVHSPGAFAFSTNLLLLIHDAAICGMVREFAVDSPQELEQSGDLFHVSLGAYVAWVMSLDESLLDPAFLLQAELADFAGLPRPEVAEVVMPPYFCNGQLVPISQSYTHSVPRSSSLLATTPQPPLMPEATSDEYQLRPQTEGTTPLGSFAFTRSPSTLSVDSAASTPPGSLRELSPPPSPTHSRQLSSSSTITPAPSLFSEDEFEPITEETYLPPARAHPPLHDPSLSASNLALAPTPAPQQQASSRLTAFHMDTSDAGPSLRFWARNFGRDSIPGAEPLRAHPGVAAIASNTTPPFVISPVDLVPDPVAGLLPACILAGRTSRESAADLGPLADVHHAHHPVYGHIAGAWAAEPTQQEDRAVYQLVLRARRARAALGR</sequence>